<proteinExistence type="predicted"/>
<evidence type="ECO:0000313" key="2">
    <source>
        <dbReference type="EMBL" id="TKB98388.1"/>
    </source>
</evidence>
<evidence type="ECO:0000313" key="3">
    <source>
        <dbReference type="Proteomes" id="UP000310477"/>
    </source>
</evidence>
<name>A0A4U1BYU7_9SPHI</name>
<feature type="region of interest" description="Disordered" evidence="1">
    <location>
        <begin position="72"/>
        <end position="149"/>
    </location>
</feature>
<reference evidence="2 3" key="1">
    <citation type="submission" date="2019-04" db="EMBL/GenBank/DDBJ databases">
        <title>Pedobacter sp. AR-2-6 sp. nov., isolated from Arctic soil.</title>
        <authorList>
            <person name="Dahal R.H."/>
            <person name="Kim D.-U."/>
        </authorList>
    </citation>
    <scope>NUCLEOTIDE SEQUENCE [LARGE SCALE GENOMIC DNA]</scope>
    <source>
        <strain evidence="2 3">AR-2-6</strain>
    </source>
</reference>
<dbReference type="Gene3D" id="1.20.120.1490">
    <property type="match status" value="1"/>
</dbReference>
<dbReference type="AlphaFoldDB" id="A0A4U1BYU7"/>
<dbReference type="EMBL" id="SWBO01000008">
    <property type="protein sequence ID" value="TKB98388.1"/>
    <property type="molecule type" value="Genomic_DNA"/>
</dbReference>
<evidence type="ECO:0008006" key="4">
    <source>
        <dbReference type="Google" id="ProtNLM"/>
    </source>
</evidence>
<feature type="compositionally biased region" description="Basic and acidic residues" evidence="1">
    <location>
        <begin position="72"/>
        <end position="132"/>
    </location>
</feature>
<protein>
    <recommendedName>
        <fullName evidence="4">LTXXQ motif family protein</fullName>
    </recommendedName>
</protein>
<comment type="caution">
    <text evidence="2">The sequence shown here is derived from an EMBL/GenBank/DDBJ whole genome shotgun (WGS) entry which is preliminary data.</text>
</comment>
<gene>
    <name evidence="2" type="ORF">FA045_13795</name>
</gene>
<dbReference type="OrthoDB" id="1448514at2"/>
<dbReference type="RefSeq" id="WP_136877667.1">
    <property type="nucleotide sequence ID" value="NZ_SWBO01000008.1"/>
</dbReference>
<sequence>MMKKLIYTAAFVVMGITASYAQKPNRENLTPEQKAEKAATAMQQKLSLTADQKAKVQVLELERIQKAEEWRKNDQGAMKNKMEERKTYMKASKEKMDAILTPEQRKTLDASREEMKGKMKERMKDRKGDKGPRAPRAGKGTPPPPPANN</sequence>
<organism evidence="2 3">
    <name type="scientific">Pedobacter cryotolerans</name>
    <dbReference type="NCBI Taxonomy" id="2571270"/>
    <lineage>
        <taxon>Bacteria</taxon>
        <taxon>Pseudomonadati</taxon>
        <taxon>Bacteroidota</taxon>
        <taxon>Sphingobacteriia</taxon>
        <taxon>Sphingobacteriales</taxon>
        <taxon>Sphingobacteriaceae</taxon>
        <taxon>Pedobacter</taxon>
    </lineage>
</organism>
<dbReference type="Proteomes" id="UP000310477">
    <property type="component" value="Unassembled WGS sequence"/>
</dbReference>
<keyword evidence="3" id="KW-1185">Reference proteome</keyword>
<evidence type="ECO:0000256" key="1">
    <source>
        <dbReference type="SAM" id="MobiDB-lite"/>
    </source>
</evidence>
<accession>A0A4U1BYU7</accession>